<dbReference type="Gene3D" id="3.50.50.60">
    <property type="entry name" value="FAD/NAD(P)-binding domain"/>
    <property type="match status" value="2"/>
</dbReference>
<reference evidence="7 8" key="1">
    <citation type="submission" date="2019-09" db="EMBL/GenBank/DDBJ databases">
        <title>Isolation and identification of active actinomycetes.</title>
        <authorList>
            <person name="Yu Z."/>
            <person name="Han C."/>
            <person name="Yu B."/>
        </authorList>
    </citation>
    <scope>NUCLEOTIDE SEQUENCE [LARGE SCALE GENOMIC DNA]</scope>
    <source>
        <strain evidence="7 8">NEAU-H2</strain>
    </source>
</reference>
<dbReference type="SUPFAM" id="SSF51905">
    <property type="entry name" value="FAD/NAD(P)-binding domain"/>
    <property type="match status" value="1"/>
</dbReference>
<dbReference type="EMBL" id="WBKG01000001">
    <property type="protein sequence ID" value="KAB1990763.1"/>
    <property type="molecule type" value="Genomic_DNA"/>
</dbReference>
<sequence>MKPATGTPRTVIVGGGLAGLELARKLEMYGVGDVLVLESGARTELRHVNMTGTGDDALRLWLAPDTDSTFHRPWTSLTPPHYAGASGVRRRLGGRSLYWYGVTLPLENWALAEPHWPRSVVSDLTESWEGGSPLYDRVGQELRAWQGVDGAAEDTEVKFAGTVLRATPRARRPSRDVPGRWYAYSPLEAWRDGETGTGTREPEGIRFLTGVTAVRVKVDNGICRGVVIRPVEPESGPETVVAADRVVLCAGTVESTRLAIQALVDCDRGRRPRLGRLADHIVQGVFLRLEGDEAARLIEALPPGSYMAPGPQEARSNLFVDVHLRPLGDVLLEVRAMGEQMPCDESYVECVPGPVYPWPVRVSSAPSVHDRDLLARQQHLLTEYLAAVCELLGVPAAPLSFADYDRPARGNDCALPEAVDAMTVNTPVTWCNSVGTEDHEGGTLPLGDILDDDHQFHAVRGLYAAGPATFPRLGAANPSLTTLALAHRLARKLARPGATSGTGSAPCA</sequence>
<keyword evidence="4" id="KW-0274">FAD</keyword>
<keyword evidence="5" id="KW-0560">Oxidoreductase</keyword>
<evidence type="ECO:0000256" key="1">
    <source>
        <dbReference type="ARBA" id="ARBA00001974"/>
    </source>
</evidence>
<dbReference type="InterPro" id="IPR007867">
    <property type="entry name" value="GMC_OxRtase_C"/>
</dbReference>
<name>A0A7J5DPR4_9ACTN</name>
<evidence type="ECO:0000313" key="8">
    <source>
        <dbReference type="Proteomes" id="UP000442990"/>
    </source>
</evidence>
<dbReference type="GO" id="GO:0016614">
    <property type="term" value="F:oxidoreductase activity, acting on CH-OH group of donors"/>
    <property type="evidence" value="ECO:0007669"/>
    <property type="project" value="InterPro"/>
</dbReference>
<evidence type="ECO:0000313" key="7">
    <source>
        <dbReference type="EMBL" id="KAB1990763.1"/>
    </source>
</evidence>
<evidence type="ECO:0000256" key="2">
    <source>
        <dbReference type="ARBA" id="ARBA00010790"/>
    </source>
</evidence>
<evidence type="ECO:0000259" key="6">
    <source>
        <dbReference type="Pfam" id="PF05199"/>
    </source>
</evidence>
<dbReference type="PANTHER" id="PTHR42784:SF1">
    <property type="entry name" value="PYRANOSE 2-OXIDASE"/>
    <property type="match status" value="1"/>
</dbReference>
<dbReference type="InterPro" id="IPR036188">
    <property type="entry name" value="FAD/NAD-bd_sf"/>
</dbReference>
<comment type="similarity">
    <text evidence="2">Belongs to the GMC oxidoreductase family.</text>
</comment>
<dbReference type="RefSeq" id="WP_151467317.1">
    <property type="nucleotide sequence ID" value="NZ_WBKG01000001.1"/>
</dbReference>
<gene>
    <name evidence="7" type="ORF">F8144_02250</name>
</gene>
<accession>A0A7J5DPR4</accession>
<dbReference type="AlphaFoldDB" id="A0A7J5DPR4"/>
<keyword evidence="8" id="KW-1185">Reference proteome</keyword>
<proteinExistence type="inferred from homology"/>
<feature type="domain" description="Glucose-methanol-choline oxidoreductase C-terminal" evidence="6">
    <location>
        <begin position="430"/>
        <end position="486"/>
    </location>
</feature>
<dbReference type="InterPro" id="IPR051473">
    <property type="entry name" value="P2Ox-like"/>
</dbReference>
<dbReference type="Pfam" id="PF05199">
    <property type="entry name" value="GMC_oxred_C"/>
    <property type="match status" value="1"/>
</dbReference>
<evidence type="ECO:0000256" key="5">
    <source>
        <dbReference type="ARBA" id="ARBA00023002"/>
    </source>
</evidence>
<protein>
    <submittedName>
        <fullName evidence="7">GMC family oxidoreductase</fullName>
    </submittedName>
</protein>
<comment type="caution">
    <text evidence="7">The sequence shown here is derived from an EMBL/GenBank/DDBJ whole genome shotgun (WGS) entry which is preliminary data.</text>
</comment>
<dbReference type="Proteomes" id="UP000442990">
    <property type="component" value="Unassembled WGS sequence"/>
</dbReference>
<evidence type="ECO:0000256" key="4">
    <source>
        <dbReference type="ARBA" id="ARBA00022827"/>
    </source>
</evidence>
<evidence type="ECO:0000256" key="3">
    <source>
        <dbReference type="ARBA" id="ARBA00022630"/>
    </source>
</evidence>
<comment type="cofactor">
    <cofactor evidence="1">
        <name>FAD</name>
        <dbReference type="ChEBI" id="CHEBI:57692"/>
    </cofactor>
</comment>
<dbReference type="PANTHER" id="PTHR42784">
    <property type="entry name" value="PYRANOSE 2-OXIDASE"/>
    <property type="match status" value="1"/>
</dbReference>
<keyword evidence="3" id="KW-0285">Flavoprotein</keyword>
<organism evidence="7 8">
    <name type="scientific">Streptomyces triticiradicis</name>
    <dbReference type="NCBI Taxonomy" id="2651189"/>
    <lineage>
        <taxon>Bacteria</taxon>
        <taxon>Bacillati</taxon>
        <taxon>Actinomycetota</taxon>
        <taxon>Actinomycetes</taxon>
        <taxon>Kitasatosporales</taxon>
        <taxon>Streptomycetaceae</taxon>
        <taxon>Streptomyces</taxon>
    </lineage>
</organism>